<dbReference type="InParanoid" id="A0A7M7QGP9"/>
<dbReference type="Gene3D" id="3.10.110.10">
    <property type="entry name" value="Ubiquitin Conjugating Enzyme"/>
    <property type="match status" value="1"/>
</dbReference>
<feature type="compositionally biased region" description="Polar residues" evidence="6">
    <location>
        <begin position="130"/>
        <end position="141"/>
    </location>
</feature>
<dbReference type="InterPro" id="IPR050113">
    <property type="entry name" value="Ub_conjugating_enzyme"/>
</dbReference>
<keyword evidence="2" id="KW-0808">Transferase</keyword>
<dbReference type="InterPro" id="IPR016135">
    <property type="entry name" value="UBQ-conjugating_enzyme/RWD"/>
</dbReference>
<dbReference type="EC" id="2.3.2.23" evidence="1"/>
<evidence type="ECO:0000256" key="6">
    <source>
        <dbReference type="SAM" id="MobiDB-lite"/>
    </source>
</evidence>
<dbReference type="Gene3D" id="1.20.1280.50">
    <property type="match status" value="1"/>
</dbReference>
<evidence type="ECO:0000313" key="10">
    <source>
        <dbReference type="Proteomes" id="UP000002358"/>
    </source>
</evidence>
<evidence type="ECO:0000256" key="3">
    <source>
        <dbReference type="ARBA" id="ARBA00022741"/>
    </source>
</evidence>
<evidence type="ECO:0000256" key="1">
    <source>
        <dbReference type="ARBA" id="ARBA00012486"/>
    </source>
</evidence>
<dbReference type="FunCoup" id="A0A7M7QGP9">
    <property type="interactions" value="24"/>
</dbReference>
<dbReference type="SUPFAM" id="SSF81383">
    <property type="entry name" value="F-box domain"/>
    <property type="match status" value="1"/>
</dbReference>
<dbReference type="FunFam" id="3.10.110.10:FF:000060">
    <property type="entry name" value="Ubiquitin conjugating enzyme (UbcB)"/>
    <property type="match status" value="1"/>
</dbReference>
<keyword evidence="4" id="KW-0833">Ubl conjugation pathway</keyword>
<protein>
    <recommendedName>
        <fullName evidence="1">E2 ubiquitin-conjugating enzyme</fullName>
        <ecNumber evidence="1">2.3.2.23</ecNumber>
    </recommendedName>
</protein>
<dbReference type="GO" id="GO:0005524">
    <property type="term" value="F:ATP binding"/>
    <property type="evidence" value="ECO:0007669"/>
    <property type="project" value="UniProtKB-KW"/>
</dbReference>
<sequence length="533" mass="60834">MAGDKICCASYVENGENMTEKDESSVHSDMEEEAKESPEFVIQPDYPEFEFSTSACYICNGYYGPCFGEPVCATCHAFLFPDDVGLLQAPIFSEKTDDEDSGNDEPVDLFYNTERRASQTDQNSSQDSTPLVSSPSDSPDQNRAVYFQQYNFVPARCNNAPANNDNAVNNVDQNNDDPQQNNPNDLRLDLNNLQIRQDVENFPQHDVLEEDFQSPEEDSGPVEEAEPDNHEYAGLFQPMRNYEAYAEKGEPSRPWNLSKRLDLLTNYKQIEHKSISEPGLVERLPPEVLLAVFSHLDDVSLWCAANVCRRWCNLLSTHITPDLWQRHVKLRWPLFKPTNGMVGNWYKAYDRLASSAPCKTCLSQTSLHRTRPPKVEENSWRRNRLRIELKGLRSDPPEGIEATPLDQMCCHWQATITGPAGSPYEGGVFYLYLQVPYSYPMRPPVVRFLTKILHPNVSRHGDVGIDSIHHNWSLALTISKVLISVQSLLTDPYCQVCMEPELGEMYMNDRARFEEVARAWTWKYAMHNVLEPS</sequence>
<keyword evidence="3" id="KW-0547">Nucleotide-binding</keyword>
<dbReference type="OrthoDB" id="9973183at2759"/>
<dbReference type="Pfam" id="PF00179">
    <property type="entry name" value="UQ_con"/>
    <property type="match status" value="1"/>
</dbReference>
<dbReference type="CTD" id="33648"/>
<dbReference type="PROSITE" id="PS50181">
    <property type="entry name" value="FBOX"/>
    <property type="match status" value="1"/>
</dbReference>
<feature type="region of interest" description="Disordered" evidence="6">
    <location>
        <begin position="115"/>
        <end position="141"/>
    </location>
</feature>
<feature type="domain" description="F-box" evidence="8">
    <location>
        <begin position="278"/>
        <end position="327"/>
    </location>
</feature>
<dbReference type="PROSITE" id="PS50127">
    <property type="entry name" value="UBC_2"/>
    <property type="match status" value="1"/>
</dbReference>
<keyword evidence="10" id="KW-1185">Reference proteome</keyword>
<dbReference type="Pfam" id="PF12937">
    <property type="entry name" value="F-box-like"/>
    <property type="match status" value="1"/>
</dbReference>
<reference evidence="9" key="1">
    <citation type="submission" date="2021-01" db="UniProtKB">
        <authorList>
            <consortium name="EnsemblMetazoa"/>
        </authorList>
    </citation>
    <scope>IDENTIFICATION</scope>
</reference>
<dbReference type="CDD" id="cd23826">
    <property type="entry name" value="UEV_Morgue-like"/>
    <property type="match status" value="1"/>
</dbReference>
<dbReference type="GeneID" id="100114754"/>
<dbReference type="SUPFAM" id="SSF54495">
    <property type="entry name" value="UBC-like"/>
    <property type="match status" value="1"/>
</dbReference>
<evidence type="ECO:0000259" key="7">
    <source>
        <dbReference type="PROSITE" id="PS50127"/>
    </source>
</evidence>
<accession>A0A7M7QGP9</accession>
<dbReference type="InterPro" id="IPR001810">
    <property type="entry name" value="F-box_dom"/>
</dbReference>
<dbReference type="SMR" id="A0A7M7QGP9"/>
<evidence type="ECO:0000256" key="2">
    <source>
        <dbReference type="ARBA" id="ARBA00022679"/>
    </source>
</evidence>
<dbReference type="SMART" id="SM00212">
    <property type="entry name" value="UBCc"/>
    <property type="match status" value="1"/>
</dbReference>
<proteinExistence type="predicted"/>
<feature type="region of interest" description="Disordered" evidence="6">
    <location>
        <begin position="158"/>
        <end position="186"/>
    </location>
</feature>
<dbReference type="KEGG" id="nvi:100114754"/>
<evidence type="ECO:0000256" key="4">
    <source>
        <dbReference type="ARBA" id="ARBA00022786"/>
    </source>
</evidence>
<dbReference type="InterPro" id="IPR000608">
    <property type="entry name" value="UBC"/>
</dbReference>
<name>A0A7M7QGP9_NASVI</name>
<dbReference type="RefSeq" id="XP_031785381.1">
    <property type="nucleotide sequence ID" value="XM_031929521.2"/>
</dbReference>
<dbReference type="EnsemblMetazoa" id="XM_031929521">
    <property type="protein sequence ID" value="XP_031785381"/>
    <property type="gene ID" value="LOC100114754"/>
</dbReference>
<evidence type="ECO:0000313" key="9">
    <source>
        <dbReference type="EnsemblMetazoa" id="XP_031785381"/>
    </source>
</evidence>
<evidence type="ECO:0000259" key="8">
    <source>
        <dbReference type="PROSITE" id="PS50181"/>
    </source>
</evidence>
<dbReference type="AlphaFoldDB" id="A0A7M7QGP9"/>
<dbReference type="Proteomes" id="UP000002358">
    <property type="component" value="Chromosome 4"/>
</dbReference>
<dbReference type="PANTHER" id="PTHR24067">
    <property type="entry name" value="UBIQUITIN-CONJUGATING ENZYME E2"/>
    <property type="match status" value="1"/>
</dbReference>
<feature type="domain" description="UBC core" evidence="7">
    <location>
        <begin position="380"/>
        <end position="526"/>
    </location>
</feature>
<organism evidence="9 10">
    <name type="scientific">Nasonia vitripennis</name>
    <name type="common">Parasitic wasp</name>
    <dbReference type="NCBI Taxonomy" id="7425"/>
    <lineage>
        <taxon>Eukaryota</taxon>
        <taxon>Metazoa</taxon>
        <taxon>Ecdysozoa</taxon>
        <taxon>Arthropoda</taxon>
        <taxon>Hexapoda</taxon>
        <taxon>Insecta</taxon>
        <taxon>Pterygota</taxon>
        <taxon>Neoptera</taxon>
        <taxon>Endopterygota</taxon>
        <taxon>Hymenoptera</taxon>
        <taxon>Apocrita</taxon>
        <taxon>Proctotrupomorpha</taxon>
        <taxon>Chalcidoidea</taxon>
        <taxon>Pteromalidae</taxon>
        <taxon>Pteromalinae</taxon>
        <taxon>Nasonia</taxon>
    </lineage>
</organism>
<dbReference type="InterPro" id="IPR036047">
    <property type="entry name" value="F-box-like_dom_sf"/>
</dbReference>
<keyword evidence="5" id="KW-0067">ATP-binding</keyword>
<dbReference type="GO" id="GO:0061631">
    <property type="term" value="F:ubiquitin conjugating enzyme activity"/>
    <property type="evidence" value="ECO:0007669"/>
    <property type="project" value="UniProtKB-EC"/>
</dbReference>
<feature type="compositionally biased region" description="Low complexity" evidence="6">
    <location>
        <begin position="119"/>
        <end position="129"/>
    </location>
</feature>
<evidence type="ECO:0000256" key="5">
    <source>
        <dbReference type="ARBA" id="ARBA00022840"/>
    </source>
</evidence>